<name>A0ABS3WLM0_9ACTN</name>
<evidence type="ECO:0000313" key="3">
    <source>
        <dbReference type="Proteomes" id="UP001518976"/>
    </source>
</evidence>
<gene>
    <name evidence="2" type="ORF">JW592_00725</name>
</gene>
<comment type="caution">
    <text evidence="2">The sequence shown here is derived from an EMBL/GenBank/DDBJ whole genome shotgun (WGS) entry which is preliminary data.</text>
</comment>
<evidence type="ECO:0000313" key="2">
    <source>
        <dbReference type="EMBL" id="MBO8184017.1"/>
    </source>
</evidence>
<reference evidence="2 3" key="1">
    <citation type="submission" date="2021-02" db="EMBL/GenBank/DDBJ databases">
        <title>Streptomyces spirodelae sp. nov., isolated from duckweed.</title>
        <authorList>
            <person name="Saimee Y."/>
            <person name="Duangmal K."/>
        </authorList>
    </citation>
    <scope>NUCLEOTIDE SEQUENCE [LARGE SCALE GENOMIC DNA]</scope>
    <source>
        <strain evidence="2 3">DW4-2</strain>
    </source>
</reference>
<organism evidence="2 3">
    <name type="scientific">Streptomyces spirodelae</name>
    <dbReference type="NCBI Taxonomy" id="2812904"/>
    <lineage>
        <taxon>Bacteria</taxon>
        <taxon>Bacillati</taxon>
        <taxon>Actinomycetota</taxon>
        <taxon>Actinomycetes</taxon>
        <taxon>Kitasatosporales</taxon>
        <taxon>Streptomycetaceae</taxon>
        <taxon>Streptomyces</taxon>
    </lineage>
</organism>
<feature type="region of interest" description="Disordered" evidence="1">
    <location>
        <begin position="1"/>
        <end position="20"/>
    </location>
</feature>
<dbReference type="PANTHER" id="PTHR47691:SF3">
    <property type="entry name" value="HTH-TYPE TRANSCRIPTIONAL REGULATOR RV0890C-RELATED"/>
    <property type="match status" value="1"/>
</dbReference>
<feature type="region of interest" description="Disordered" evidence="1">
    <location>
        <begin position="84"/>
        <end position="105"/>
    </location>
</feature>
<evidence type="ECO:0000256" key="1">
    <source>
        <dbReference type="SAM" id="MobiDB-lite"/>
    </source>
</evidence>
<dbReference type="SUPFAM" id="SSF52540">
    <property type="entry name" value="P-loop containing nucleoside triphosphate hydrolases"/>
    <property type="match status" value="1"/>
</dbReference>
<proteinExistence type="predicted"/>
<dbReference type="RefSeq" id="WP_209262834.1">
    <property type="nucleotide sequence ID" value="NZ_JAFFZN010000001.1"/>
</dbReference>
<protein>
    <recommendedName>
        <fullName evidence="4">NB-ARC domain-containing protein</fullName>
    </recommendedName>
</protein>
<keyword evidence="3" id="KW-1185">Reference proteome</keyword>
<sequence length="443" mass="48505">MRRLQQLGGKTRAANGDEVDALPRSTVSTILRGDKLPRSEFVSAFVTACLEYGGQPPEKVADLTEHWLSCWRALYAAGVREGAQGSDARDDLTGEGPKERSVPRHLPPDVRLLADREGELRVAEERFRRQPGGSVFLVTGPVGVGKSAFAVRWAHRLAGDFPEGQLYVDLRGPAGPLNSEQALGVLLASLGVHEEDLPADPWWRMQRYRSLIASRRMLVVLDNACDAEQVRPLLATGEHCRTIVTSRNRMSGLVAREAAQRLVLDVLSSQAACSVLSAIIDEAYVADARAELEELAELCGHLPLVLRLAAVKFTDRPGQGFKTFVRTMRDGSRLLALALDGDSGNSIRAELEFSYRRLGLDAKRYFRKIGLVDPTGFTLETGAAVAGIPLAEADRLTEQLESEHLVTEIDGHRFAMPRVLQVFARGIDGRPDEPRTLTLVCSG</sequence>
<evidence type="ECO:0008006" key="4">
    <source>
        <dbReference type="Google" id="ProtNLM"/>
    </source>
</evidence>
<dbReference type="InterPro" id="IPR027417">
    <property type="entry name" value="P-loop_NTPase"/>
</dbReference>
<feature type="compositionally biased region" description="Basic and acidic residues" evidence="1">
    <location>
        <begin position="87"/>
        <end position="105"/>
    </location>
</feature>
<dbReference type="PANTHER" id="PTHR47691">
    <property type="entry name" value="REGULATOR-RELATED"/>
    <property type="match status" value="1"/>
</dbReference>
<dbReference type="Proteomes" id="UP001518976">
    <property type="component" value="Unassembled WGS sequence"/>
</dbReference>
<accession>A0ABS3WLM0</accession>
<dbReference type="Gene3D" id="3.40.50.300">
    <property type="entry name" value="P-loop containing nucleotide triphosphate hydrolases"/>
    <property type="match status" value="1"/>
</dbReference>
<dbReference type="EMBL" id="JAFFZN010000001">
    <property type="protein sequence ID" value="MBO8184017.1"/>
    <property type="molecule type" value="Genomic_DNA"/>
</dbReference>